<dbReference type="Proteomes" id="UP000653056">
    <property type="component" value="Unassembled WGS sequence"/>
</dbReference>
<evidence type="ECO:0008006" key="3">
    <source>
        <dbReference type="Google" id="ProtNLM"/>
    </source>
</evidence>
<protein>
    <recommendedName>
        <fullName evidence="3">Lipoprotein</fullName>
    </recommendedName>
</protein>
<evidence type="ECO:0000313" key="1">
    <source>
        <dbReference type="EMBL" id="GGX82320.1"/>
    </source>
</evidence>
<organism evidence="1 2">
    <name type="scientific">Litchfieldella qijiaojingensis</name>
    <dbReference type="NCBI Taxonomy" id="980347"/>
    <lineage>
        <taxon>Bacteria</taxon>
        <taxon>Pseudomonadati</taxon>
        <taxon>Pseudomonadota</taxon>
        <taxon>Gammaproteobacteria</taxon>
        <taxon>Oceanospirillales</taxon>
        <taxon>Halomonadaceae</taxon>
        <taxon>Litchfieldella</taxon>
    </lineage>
</organism>
<proteinExistence type="predicted"/>
<evidence type="ECO:0000313" key="2">
    <source>
        <dbReference type="Proteomes" id="UP000653056"/>
    </source>
</evidence>
<comment type="caution">
    <text evidence="1">The sequence shown here is derived from an EMBL/GenBank/DDBJ whole genome shotgun (WGS) entry which is preliminary data.</text>
</comment>
<reference evidence="2" key="1">
    <citation type="journal article" date="2019" name="Int. J. Syst. Evol. Microbiol.">
        <title>The Global Catalogue of Microorganisms (GCM) 10K type strain sequencing project: providing services to taxonomists for standard genome sequencing and annotation.</title>
        <authorList>
            <consortium name="The Broad Institute Genomics Platform"/>
            <consortium name="The Broad Institute Genome Sequencing Center for Infectious Disease"/>
            <person name="Wu L."/>
            <person name="Ma J."/>
        </authorList>
    </citation>
    <scope>NUCLEOTIDE SEQUENCE [LARGE SCALE GENOMIC DNA]</scope>
    <source>
        <strain evidence="2">KCTC 22228</strain>
    </source>
</reference>
<name>A0ABQ2YFV5_9GAMM</name>
<sequence>MQSSRQPSSFYVTIGFETKGAFMRIKGFVVMLLAFSVASCSDGQPDWMKAALDDDVDQTRWEASSLEAKVATAGLWLQRLNDDGYLSLDKPEVEMEPEASALTACIDSSLEDATAESATGVRLAAADCVHELGYAKRADELVD</sequence>
<gene>
    <name evidence="1" type="ORF">GCM10007160_07120</name>
</gene>
<accession>A0ABQ2YFV5</accession>
<dbReference type="EMBL" id="BMXS01000002">
    <property type="protein sequence ID" value="GGX82320.1"/>
    <property type="molecule type" value="Genomic_DNA"/>
</dbReference>
<dbReference type="RefSeq" id="WP_189466283.1">
    <property type="nucleotide sequence ID" value="NZ_BMXS01000002.1"/>
</dbReference>
<keyword evidence="2" id="KW-1185">Reference proteome</keyword>